<organism evidence="1 2">
    <name type="scientific">Streptomyces tubbatahanensis</name>
    <dbReference type="NCBI Taxonomy" id="2923272"/>
    <lineage>
        <taxon>Bacteria</taxon>
        <taxon>Bacillati</taxon>
        <taxon>Actinomycetota</taxon>
        <taxon>Actinomycetes</taxon>
        <taxon>Kitasatosporales</taxon>
        <taxon>Streptomycetaceae</taxon>
        <taxon>Streptomyces</taxon>
    </lineage>
</organism>
<evidence type="ECO:0000313" key="2">
    <source>
        <dbReference type="Proteomes" id="UP001202244"/>
    </source>
</evidence>
<gene>
    <name evidence="1" type="ORF">MMF93_27625</name>
</gene>
<accession>A0ABY3XZ15</accession>
<dbReference type="Proteomes" id="UP001202244">
    <property type="component" value="Chromosome"/>
</dbReference>
<keyword evidence="2" id="KW-1185">Reference proteome</keyword>
<name>A0ABY3XZ15_9ACTN</name>
<protein>
    <submittedName>
        <fullName evidence="1">RedV protein</fullName>
    </submittedName>
</protein>
<reference evidence="1 2" key="1">
    <citation type="journal article" date="2023" name="Microbiol. Spectr.">
        <title>Synergy between Genome Mining, Metabolomics, and Bioinformatics Uncovers Antibacterial Chlorinated Carbazole Alkaloids and Their Biosynthetic Gene Cluster from Streptomyces tubbatahanensis sp. nov., a Novel Actinomycete Isolated from Sulu Sea, Philippines.</title>
        <authorList>
            <person name="Tenebro C.P."/>
            <person name="Trono D.J.V.L."/>
            <person name="Balida L.A.P."/>
            <person name="Bayog L.K.A."/>
            <person name="Bruna J.R."/>
            <person name="Sabido E.M."/>
            <person name="Caspe D.P.C."/>
            <person name="de Los Santos E.L.C."/>
            <person name="Saludes J.P."/>
            <person name="Dalisay D.S."/>
        </authorList>
    </citation>
    <scope>NUCLEOTIDE SEQUENCE [LARGE SCALE GENOMIC DNA]</scope>
    <source>
        <strain evidence="1 2">DSD3025</strain>
    </source>
</reference>
<sequence length="388" mass="42171">MQPTDIKEHGAEEEFGAALTAATALAAHAPSSHNCQPWGIVRLAGTRARAAAGHVLGVEPRPDEEYVALALDHERELSALPAHATEMRVSCGAYWRILLRGLAAQGWHATRTRTPSFETAPVHGWPHRWSLLCIGALRRTATCQESLAELHGSVHNRRTCRGPYRSEPLDPAVLTVLERPFEGPGEAPAGTVTTQHVTQPHLVRAFADFCAQHAGRDFSHHKAWRETHSFLRWSAAHARSRGDGFTLPQLFGPLSPLRQLSTRVLLNPGVLSPLCGLGYHRRLAAGVATLIRESTPGLLAMGFGARRPGLADMLAGGARLADYWLAATEAGVALHPLSVVVQHEDLRQELQKSLDLRGRTFFISRLGSPEVEGPPTVRRQGSAVLDPL</sequence>
<evidence type="ECO:0000313" key="1">
    <source>
        <dbReference type="EMBL" id="UNS99795.1"/>
    </source>
</evidence>
<dbReference type="RefSeq" id="WP_242755697.1">
    <property type="nucleotide sequence ID" value="NZ_CP093846.1"/>
</dbReference>
<dbReference type="EMBL" id="CP093846">
    <property type="protein sequence ID" value="UNS99795.1"/>
    <property type="molecule type" value="Genomic_DNA"/>
</dbReference>
<dbReference type="Gene3D" id="3.40.109.10">
    <property type="entry name" value="NADH Oxidase"/>
    <property type="match status" value="1"/>
</dbReference>
<dbReference type="SUPFAM" id="SSF55469">
    <property type="entry name" value="FMN-dependent nitroreductase-like"/>
    <property type="match status" value="1"/>
</dbReference>
<proteinExistence type="predicted"/>
<dbReference type="InterPro" id="IPR000415">
    <property type="entry name" value="Nitroreductase-like"/>
</dbReference>